<dbReference type="GeneID" id="28959333"/>
<sequence>MSDELSHSFIKVRIAALQLLVRSKNPDAFHIVRHLTNRVTTFVDPSGSLRLAKRRLVRARR</sequence>
<dbReference type="VEuPathDB" id="FungiDB:FOXG_18627"/>
<evidence type="ECO:0000313" key="2">
    <source>
        <dbReference type="Proteomes" id="UP000009097"/>
    </source>
</evidence>
<name>A0A0J9UP89_FUSO4</name>
<reference evidence="1" key="2">
    <citation type="journal article" date="2010" name="Nature">
        <title>Comparative genomics reveals mobile pathogenicity chromosomes in Fusarium.</title>
        <authorList>
            <person name="Ma L.J."/>
            <person name="van der Does H.C."/>
            <person name="Borkovich K.A."/>
            <person name="Coleman J.J."/>
            <person name="Daboussi M.J."/>
            <person name="Di Pietro A."/>
            <person name="Dufresne M."/>
            <person name="Freitag M."/>
            <person name="Grabherr M."/>
            <person name="Henrissat B."/>
            <person name="Houterman P.M."/>
            <person name="Kang S."/>
            <person name="Shim W.B."/>
            <person name="Woloshuk C."/>
            <person name="Xie X."/>
            <person name="Xu J.R."/>
            <person name="Antoniw J."/>
            <person name="Baker S.E."/>
            <person name="Bluhm B.H."/>
            <person name="Breakspear A."/>
            <person name="Brown D.W."/>
            <person name="Butchko R.A."/>
            <person name="Chapman S."/>
            <person name="Coulson R."/>
            <person name="Coutinho P.M."/>
            <person name="Danchin E.G."/>
            <person name="Diener A."/>
            <person name="Gale L.R."/>
            <person name="Gardiner D.M."/>
            <person name="Goff S."/>
            <person name="Hammond-Kosack K.E."/>
            <person name="Hilburn K."/>
            <person name="Hua-Van A."/>
            <person name="Jonkers W."/>
            <person name="Kazan K."/>
            <person name="Kodira C.D."/>
            <person name="Koehrsen M."/>
            <person name="Kumar L."/>
            <person name="Lee Y.H."/>
            <person name="Li L."/>
            <person name="Manners J.M."/>
            <person name="Miranda-Saavedra D."/>
            <person name="Mukherjee M."/>
            <person name="Park G."/>
            <person name="Park J."/>
            <person name="Park S.Y."/>
            <person name="Proctor R.H."/>
            <person name="Regev A."/>
            <person name="Ruiz-Roldan M.C."/>
            <person name="Sain D."/>
            <person name="Sakthikumar S."/>
            <person name="Sykes S."/>
            <person name="Schwartz D.C."/>
            <person name="Turgeon B.G."/>
            <person name="Wapinski I."/>
            <person name="Yoder O."/>
            <person name="Young S."/>
            <person name="Zeng Q."/>
            <person name="Zhou S."/>
            <person name="Galagan J."/>
            <person name="Cuomo C.A."/>
            <person name="Kistler H.C."/>
            <person name="Rep M."/>
        </authorList>
    </citation>
    <scope>NUCLEOTIDE SEQUENCE [LARGE SCALE GENOMIC DNA]</scope>
    <source>
        <strain evidence="1">4287</strain>
    </source>
</reference>
<accession>A0A0J9UP89</accession>
<proteinExistence type="predicted"/>
<reference evidence="1" key="1">
    <citation type="submission" date="2007-04" db="EMBL/GenBank/DDBJ databases">
        <authorList>
            <consortium name="The Broad Institute Genome Sequencing Platform"/>
            <person name="Birren B."/>
            <person name="Lander E."/>
            <person name="Galagan J."/>
            <person name="Nusbaum C."/>
            <person name="Devon K."/>
            <person name="Ma L.-J."/>
            <person name="Jaffe D."/>
            <person name="Butler J."/>
            <person name="Alvarez P."/>
            <person name="Gnerre S."/>
            <person name="Grabherr M."/>
            <person name="Kleber M."/>
            <person name="Mauceli E."/>
            <person name="Brockman W."/>
            <person name="MacCallum I.A."/>
            <person name="Young S."/>
            <person name="LaButti K."/>
            <person name="DeCaprio D."/>
            <person name="Crawford M."/>
            <person name="Koehrsen M."/>
            <person name="Engels R."/>
            <person name="Montgomery P."/>
            <person name="Pearson M."/>
            <person name="Howarth C."/>
            <person name="Larson L."/>
            <person name="White J."/>
            <person name="O'Leary S."/>
            <person name="Kodira C."/>
            <person name="Zeng Q."/>
            <person name="Yandava C."/>
            <person name="Alvarado L."/>
            <person name="Kistler C."/>
            <person name="Shim W.-B."/>
            <person name="Kang S."/>
            <person name="Woloshuk C."/>
        </authorList>
    </citation>
    <scope>NUCLEOTIDE SEQUENCE</scope>
    <source>
        <strain evidence="1">4287</strain>
    </source>
</reference>
<gene>
    <name evidence="1" type="ORF">FOXG_18627</name>
</gene>
<dbReference type="AlphaFoldDB" id="A0A0J9UP89"/>
<dbReference type="OrthoDB" id="5080998at2759"/>
<dbReference type="Proteomes" id="UP000009097">
    <property type="component" value="Unassembled WGS sequence"/>
</dbReference>
<dbReference type="RefSeq" id="XP_018238021.1">
    <property type="nucleotide sequence ID" value="XM_018398765.1"/>
</dbReference>
<dbReference type="KEGG" id="fox:FOXG_18627"/>
<evidence type="ECO:0000313" key="1">
    <source>
        <dbReference type="EMBL" id="KNA99975.1"/>
    </source>
</evidence>
<protein>
    <submittedName>
        <fullName evidence="1">Uncharacterized protein</fullName>
    </submittedName>
</protein>
<organism evidence="1 2">
    <name type="scientific">Fusarium oxysporum f. sp. lycopersici (strain 4287 / CBS 123668 / FGSC 9935 / NRRL 34936)</name>
    <name type="common">Fusarium vascular wilt of tomato</name>
    <dbReference type="NCBI Taxonomy" id="426428"/>
    <lineage>
        <taxon>Eukaryota</taxon>
        <taxon>Fungi</taxon>
        <taxon>Dikarya</taxon>
        <taxon>Ascomycota</taxon>
        <taxon>Pezizomycotina</taxon>
        <taxon>Sordariomycetes</taxon>
        <taxon>Hypocreomycetidae</taxon>
        <taxon>Hypocreales</taxon>
        <taxon>Nectriaceae</taxon>
        <taxon>Fusarium</taxon>
        <taxon>Fusarium oxysporum species complex</taxon>
    </lineage>
</organism>
<dbReference type="EMBL" id="DS231698">
    <property type="protein sequence ID" value="KNA99975.1"/>
    <property type="molecule type" value="Genomic_DNA"/>
</dbReference>